<dbReference type="GO" id="GO:0015562">
    <property type="term" value="F:efflux transmembrane transporter activity"/>
    <property type="evidence" value="ECO:0007669"/>
    <property type="project" value="InterPro"/>
</dbReference>
<feature type="region of interest" description="Disordered" evidence="1">
    <location>
        <begin position="89"/>
        <end position="113"/>
    </location>
</feature>
<keyword evidence="4" id="KW-1185">Reference proteome</keyword>
<name>A0A4S1CGQ0_9BACT</name>
<gene>
    <name evidence="3" type="ORF">E4633_10635</name>
</gene>
<reference evidence="3 4" key="1">
    <citation type="submission" date="2019-04" db="EMBL/GenBank/DDBJ databases">
        <title>Geobacter oryzae sp. nov., ferric-reducing bacteria isolated from paddy soil.</title>
        <authorList>
            <person name="Xu Z."/>
            <person name="Masuda Y."/>
            <person name="Itoh H."/>
            <person name="Senoo K."/>
        </authorList>
    </citation>
    <scope>NUCLEOTIDE SEQUENCE [LARGE SCALE GENOMIC DNA]</scope>
    <source>
        <strain evidence="3 4">Red111</strain>
    </source>
</reference>
<keyword evidence="2" id="KW-0732">Signal</keyword>
<sequence length="159" mass="17238">MKTSTLARAVIACAAMGLTGCATVGPNYVTPEVTTPATWQQLDAKGSTRTTGAENYDLSRWWLSLDDTLLSELIEKALSASPDLRSAQAKLRESRARRSVPAADRYPGVTASGSASLNEKLGITVLMVTHEPDIAAYARRVVHFVDGFLNSDERKREIL</sequence>
<evidence type="ECO:0000256" key="2">
    <source>
        <dbReference type="SAM" id="SignalP"/>
    </source>
</evidence>
<dbReference type="PANTHER" id="PTHR30203:SF25">
    <property type="entry name" value="OUTER MEMBRANE PROTEIN-RELATED"/>
    <property type="match status" value="1"/>
</dbReference>
<proteinExistence type="predicted"/>
<comment type="caution">
    <text evidence="3">The sequence shown here is derived from an EMBL/GenBank/DDBJ whole genome shotgun (WGS) entry which is preliminary data.</text>
</comment>
<feature type="chain" id="PRO_5020717142" description="RND transporter" evidence="2">
    <location>
        <begin position="25"/>
        <end position="159"/>
    </location>
</feature>
<dbReference type="PROSITE" id="PS51257">
    <property type="entry name" value="PROKAR_LIPOPROTEIN"/>
    <property type="match status" value="1"/>
</dbReference>
<organism evidence="3 4">
    <name type="scientific">Geomonas terrae</name>
    <dbReference type="NCBI Taxonomy" id="2562681"/>
    <lineage>
        <taxon>Bacteria</taxon>
        <taxon>Pseudomonadati</taxon>
        <taxon>Thermodesulfobacteriota</taxon>
        <taxon>Desulfuromonadia</taxon>
        <taxon>Geobacterales</taxon>
        <taxon>Geobacteraceae</taxon>
        <taxon>Geomonas</taxon>
    </lineage>
</organism>
<dbReference type="RefSeq" id="WP_135870214.1">
    <property type="nucleotide sequence ID" value="NZ_SRSC01000002.1"/>
</dbReference>
<evidence type="ECO:0000313" key="4">
    <source>
        <dbReference type="Proteomes" id="UP000306416"/>
    </source>
</evidence>
<dbReference type="AlphaFoldDB" id="A0A4S1CGQ0"/>
<dbReference type="Gene3D" id="1.20.1600.10">
    <property type="entry name" value="Outer membrane efflux proteins (OEP)"/>
    <property type="match status" value="1"/>
</dbReference>
<dbReference type="Proteomes" id="UP000306416">
    <property type="component" value="Unassembled WGS sequence"/>
</dbReference>
<dbReference type="PANTHER" id="PTHR30203">
    <property type="entry name" value="OUTER MEMBRANE CATION EFFLUX PROTEIN"/>
    <property type="match status" value="1"/>
</dbReference>
<accession>A0A4S1CGQ0</accession>
<dbReference type="InterPro" id="IPR010131">
    <property type="entry name" value="MdtP/NodT-like"/>
</dbReference>
<evidence type="ECO:0000256" key="1">
    <source>
        <dbReference type="SAM" id="MobiDB-lite"/>
    </source>
</evidence>
<dbReference type="EMBL" id="SRSC01000002">
    <property type="protein sequence ID" value="TGU72741.1"/>
    <property type="molecule type" value="Genomic_DNA"/>
</dbReference>
<feature type="signal peptide" evidence="2">
    <location>
        <begin position="1"/>
        <end position="24"/>
    </location>
</feature>
<dbReference type="SUPFAM" id="SSF56954">
    <property type="entry name" value="Outer membrane efflux proteins (OEP)"/>
    <property type="match status" value="1"/>
</dbReference>
<evidence type="ECO:0008006" key="5">
    <source>
        <dbReference type="Google" id="ProtNLM"/>
    </source>
</evidence>
<evidence type="ECO:0000313" key="3">
    <source>
        <dbReference type="EMBL" id="TGU72741.1"/>
    </source>
</evidence>
<protein>
    <recommendedName>
        <fullName evidence="5">RND transporter</fullName>
    </recommendedName>
</protein>